<feature type="compositionally biased region" description="Polar residues" evidence="3">
    <location>
        <begin position="457"/>
        <end position="479"/>
    </location>
</feature>
<feature type="compositionally biased region" description="Polar residues" evidence="3">
    <location>
        <begin position="431"/>
        <end position="448"/>
    </location>
</feature>
<dbReference type="InterPro" id="IPR000719">
    <property type="entry name" value="Prot_kinase_dom"/>
</dbReference>
<dbReference type="AlphaFoldDB" id="A0A8H7LNB6"/>
<dbReference type="Gene3D" id="2.120.10.80">
    <property type="entry name" value="Kelch-type beta propeller"/>
    <property type="match status" value="2"/>
</dbReference>
<dbReference type="InterPro" id="IPR015915">
    <property type="entry name" value="Kelch-typ_b-propeller"/>
</dbReference>
<dbReference type="SUPFAM" id="SSF117281">
    <property type="entry name" value="Kelch motif"/>
    <property type="match status" value="1"/>
</dbReference>
<dbReference type="EMBL" id="JACYCC010000025">
    <property type="protein sequence ID" value="KAF8684617.1"/>
    <property type="molecule type" value="Genomic_DNA"/>
</dbReference>
<dbReference type="PANTHER" id="PTHR46093:SF18">
    <property type="entry name" value="FIBRONECTIN TYPE-III DOMAIN-CONTAINING PROTEIN"/>
    <property type="match status" value="1"/>
</dbReference>
<organism evidence="5 6">
    <name type="scientific">Rhizoctonia solani</name>
    <dbReference type="NCBI Taxonomy" id="456999"/>
    <lineage>
        <taxon>Eukaryota</taxon>
        <taxon>Fungi</taxon>
        <taxon>Dikarya</taxon>
        <taxon>Basidiomycota</taxon>
        <taxon>Agaricomycotina</taxon>
        <taxon>Agaricomycetes</taxon>
        <taxon>Cantharellales</taxon>
        <taxon>Ceratobasidiaceae</taxon>
        <taxon>Rhizoctonia</taxon>
    </lineage>
</organism>
<evidence type="ECO:0000256" key="3">
    <source>
        <dbReference type="SAM" id="MobiDB-lite"/>
    </source>
</evidence>
<dbReference type="PROSITE" id="PS50011">
    <property type="entry name" value="PROTEIN_KINASE_DOM"/>
    <property type="match status" value="1"/>
</dbReference>
<gene>
    <name evidence="5" type="ORF">RHS04_01427</name>
</gene>
<dbReference type="Pfam" id="PF24681">
    <property type="entry name" value="Kelch_KLHDC2_KLHL20_DRC7"/>
    <property type="match status" value="2"/>
</dbReference>
<evidence type="ECO:0000259" key="4">
    <source>
        <dbReference type="PROSITE" id="PS50011"/>
    </source>
</evidence>
<dbReference type="SMART" id="SM00220">
    <property type="entry name" value="S_TKc"/>
    <property type="match status" value="1"/>
</dbReference>
<dbReference type="Pfam" id="PF00069">
    <property type="entry name" value="Pkinase"/>
    <property type="match status" value="1"/>
</dbReference>
<dbReference type="PANTHER" id="PTHR46093">
    <property type="entry name" value="ACYL-COA-BINDING DOMAIN-CONTAINING PROTEIN 5"/>
    <property type="match status" value="1"/>
</dbReference>
<dbReference type="PROSITE" id="PS00108">
    <property type="entry name" value="PROTEIN_KINASE_ST"/>
    <property type="match status" value="1"/>
</dbReference>
<protein>
    <submittedName>
        <fullName evidence="5">Kelch motif</fullName>
    </submittedName>
</protein>
<proteinExistence type="predicted"/>
<dbReference type="Proteomes" id="UP000650582">
    <property type="component" value="Unassembled WGS sequence"/>
</dbReference>
<feature type="region of interest" description="Disordered" evidence="3">
    <location>
        <begin position="427"/>
        <end position="479"/>
    </location>
</feature>
<dbReference type="InterPro" id="IPR008271">
    <property type="entry name" value="Ser/Thr_kinase_AS"/>
</dbReference>
<dbReference type="SUPFAM" id="SSF56112">
    <property type="entry name" value="Protein kinase-like (PK-like)"/>
    <property type="match status" value="1"/>
</dbReference>
<accession>A0A8H7LNB6</accession>
<feature type="domain" description="Protein kinase" evidence="4">
    <location>
        <begin position="512"/>
        <end position="777"/>
    </location>
</feature>
<evidence type="ECO:0000313" key="5">
    <source>
        <dbReference type="EMBL" id="KAF8684617.1"/>
    </source>
</evidence>
<evidence type="ECO:0000313" key="6">
    <source>
        <dbReference type="Proteomes" id="UP000650582"/>
    </source>
</evidence>
<evidence type="ECO:0000256" key="1">
    <source>
        <dbReference type="ARBA" id="ARBA00022441"/>
    </source>
</evidence>
<sequence length="817" mass="90442">METSSGLISSDIDRDVSPWSAHVLEITTPEDKYLAADDASSKEELEHVAPPLPRYNHSLSGAASPVGKFYIFGGSVGDRLKNDTWSIQLSQNSGQSPDSGRDSLRTRITASLVETTGQAPSPRSGHASVFLNGRLVVWGGMIGALQWADVCLYSLDTNTNVWTKLDLQPAPSARCNHAACIHGNRLILHGGCSVQGIHLDDMWSLDLDLLQGTPKWEEIKVARKGHSPSPRSSHAMVAYQNKLYIVSNVEHGLSYSFGGTSPACTHRDTWCFNMATRVWSEPRREGPIPPARSRHTMALARDSIQMFGGAGDSERILGDYWCFRVNEKRWYSSRNSAFQPTARAEHSIAVIGQQVVIMGGRGNFKESTNERTLVHVLDTGLIDLLKDQSEATSPQNLDIIKPHVIPFKKLLNVPMFDGDVRPLTEPVSEVARTQSTPSETKNTKSISSLVPEDGQVLPSSNTFSKYSDSRSEQSSGRVTQDVITGAMSATEIFRHLINHSCRDITDQLDTSNVSEYAVSGGGFGDVYHAKLRDGRRVGMKCVRFQVHATEKGKKLLKHAAHELYVWSKCRHPNVLELLGVMLFRGQITMVSPWLENGHLRWFLEQNPETDRCALCIQIADGVEYLHSQSIVHGDLKPENILISKDHVPKLADFGSATLADYTLGFTHSSTTQSMTLRWTAPEVIRGESKPTQASDIYALGMEIVTRSVPFAGVSDYAIVFTVASGKIPIRSETHIPPGTEQADHLWTMLTMCWAYSPEERLKAQEVANTVGSQHSLPSDGMTRFEDGPGYSELVDRNFVKKRAQRKQILLCQYISKF</sequence>
<comment type="caution">
    <text evidence="5">The sequence shown here is derived from an EMBL/GenBank/DDBJ whole genome shotgun (WGS) entry which is preliminary data.</text>
</comment>
<keyword evidence="2" id="KW-0677">Repeat</keyword>
<keyword evidence="1" id="KW-0880">Kelch repeat</keyword>
<reference evidence="5" key="1">
    <citation type="submission" date="2020-09" db="EMBL/GenBank/DDBJ databases">
        <title>Comparative genome analyses of four rice-infecting Rhizoctonia solani isolates reveal extensive enrichment of homogalacturonan modification genes.</title>
        <authorList>
            <person name="Lee D.-Y."/>
            <person name="Jeon J."/>
            <person name="Kim K.-T."/>
            <person name="Cheong K."/>
            <person name="Song H."/>
            <person name="Choi G."/>
            <person name="Ko J."/>
            <person name="Opiyo S.O."/>
            <person name="Zuo S."/>
            <person name="Madhav S."/>
            <person name="Lee Y.-H."/>
            <person name="Wang G.-L."/>
        </authorList>
    </citation>
    <scope>NUCLEOTIDE SEQUENCE</scope>
    <source>
        <strain evidence="5">AG1-IA YN-7</strain>
    </source>
</reference>
<dbReference type="InterPro" id="IPR011009">
    <property type="entry name" value="Kinase-like_dom_sf"/>
</dbReference>
<dbReference type="GO" id="GO:0005524">
    <property type="term" value="F:ATP binding"/>
    <property type="evidence" value="ECO:0007669"/>
    <property type="project" value="InterPro"/>
</dbReference>
<evidence type="ECO:0000256" key="2">
    <source>
        <dbReference type="ARBA" id="ARBA00022737"/>
    </source>
</evidence>
<name>A0A8H7LNB6_9AGAM</name>
<dbReference type="Gene3D" id="1.10.510.10">
    <property type="entry name" value="Transferase(Phosphotransferase) domain 1"/>
    <property type="match status" value="1"/>
</dbReference>
<dbReference type="GO" id="GO:0004672">
    <property type="term" value="F:protein kinase activity"/>
    <property type="evidence" value="ECO:0007669"/>
    <property type="project" value="InterPro"/>
</dbReference>